<dbReference type="EMBL" id="EU016566">
    <property type="protein sequence ID" value="ABZ06104.1"/>
    <property type="molecule type" value="Genomic_DNA"/>
</dbReference>
<reference evidence="1" key="1">
    <citation type="journal article" date="2008" name="ISME J.">
        <title>Genomic patterns of recombination, clonal divergence and environment in marine microbial populations.</title>
        <authorList>
            <person name="Konstantinidis K.T."/>
            <person name="Delong E.F."/>
        </authorList>
    </citation>
    <scope>NUCLEOTIDE SEQUENCE</scope>
</reference>
<evidence type="ECO:0008006" key="2">
    <source>
        <dbReference type="Google" id="ProtNLM"/>
    </source>
</evidence>
<sequence>MKISLFSIFALAMLVVAACDNDSSNDKGEKKHPTDPLAKISPDVYLMKMWGQMGKKSDCFISKNFSLKPDPKNKLSEHLIGPLKEGYEKGCAFWKALEPVTAPVFQRVVREGTVPPSTYFFTKFEGDGEKKYSQDKIGLFDNLETCQKFETRYQGFGEGTGRCREWKDPLKAALKAFRSKTPPIAN</sequence>
<protein>
    <recommendedName>
        <fullName evidence="2">Lipoprotein</fullName>
    </recommendedName>
</protein>
<name>B3T0J5_9ZZZZ</name>
<dbReference type="PROSITE" id="PS51257">
    <property type="entry name" value="PROKAR_LIPOPROTEIN"/>
    <property type="match status" value="1"/>
</dbReference>
<evidence type="ECO:0000313" key="1">
    <source>
        <dbReference type="EMBL" id="ABZ06104.1"/>
    </source>
</evidence>
<organism evidence="1">
    <name type="scientific">uncultured marine microorganism HF4000_005I08</name>
    <dbReference type="NCBI Taxonomy" id="455507"/>
    <lineage>
        <taxon>unclassified sequences</taxon>
        <taxon>environmental samples</taxon>
    </lineage>
</organism>
<proteinExistence type="predicted"/>
<accession>B3T0J5</accession>
<dbReference type="AlphaFoldDB" id="B3T0J5"/>
<gene>
    <name evidence="1" type="ORF">ALOHA_HF4000005I08ctg1g31</name>
</gene>